<dbReference type="Gene3D" id="3.40.1010.10">
    <property type="entry name" value="Cobalt-precorrin-4 Transmethylase, Domain 1"/>
    <property type="match status" value="1"/>
</dbReference>
<dbReference type="Gene3D" id="3.30.950.10">
    <property type="entry name" value="Methyltransferase, Cobalt-precorrin-4 Transmethylase, Domain 2"/>
    <property type="match status" value="1"/>
</dbReference>
<evidence type="ECO:0000259" key="6">
    <source>
        <dbReference type="Pfam" id="PF00590"/>
    </source>
</evidence>
<keyword evidence="2" id="KW-0169">Cobalamin biosynthesis</keyword>
<dbReference type="PANTHER" id="PTHR47036:SF1">
    <property type="entry name" value="COBALT-FACTOR III C(17)-METHYLTRANSFERASE-RELATED"/>
    <property type="match status" value="1"/>
</dbReference>
<evidence type="ECO:0000256" key="3">
    <source>
        <dbReference type="ARBA" id="ARBA00022603"/>
    </source>
</evidence>
<evidence type="ECO:0000256" key="2">
    <source>
        <dbReference type="ARBA" id="ARBA00022573"/>
    </source>
</evidence>
<dbReference type="KEGG" id="aaut:ACETAC_04335"/>
<evidence type="ECO:0000256" key="1">
    <source>
        <dbReference type="ARBA" id="ARBA00004953"/>
    </source>
</evidence>
<reference evidence="7" key="1">
    <citation type="submission" date="2020-08" db="EMBL/GenBank/DDBJ databases">
        <title>Genomic insights into the carbon and energy metabolism of the first obligate autotrophic acetogenic bacterium Aceticella autotrophica gen. nov., sp. nov.</title>
        <authorList>
            <person name="Toshchakov S.V."/>
            <person name="Elcheninov A.G."/>
            <person name="Kublanov I.V."/>
            <person name="Frolov E.N."/>
            <person name="Lebedinsky A.V."/>
        </authorList>
    </citation>
    <scope>NUCLEOTIDE SEQUENCE</scope>
    <source>
        <strain evidence="7">3443-3Ac</strain>
    </source>
</reference>
<dbReference type="GO" id="GO:0009236">
    <property type="term" value="P:cobalamin biosynthetic process"/>
    <property type="evidence" value="ECO:0007669"/>
    <property type="project" value="UniProtKB-KW"/>
</dbReference>
<keyword evidence="5" id="KW-0949">S-adenosyl-L-methionine</keyword>
<dbReference type="InterPro" id="IPR000878">
    <property type="entry name" value="4pyrrol_Mease"/>
</dbReference>
<dbReference type="InterPro" id="IPR035996">
    <property type="entry name" value="4pyrrol_Methylase_sf"/>
</dbReference>
<dbReference type="InterPro" id="IPR014776">
    <property type="entry name" value="4pyrrole_Mease_sub2"/>
</dbReference>
<feature type="domain" description="Tetrapyrrole methylase" evidence="6">
    <location>
        <begin position="6"/>
        <end position="209"/>
    </location>
</feature>
<gene>
    <name evidence="7" type="primary">cobJ</name>
    <name evidence="7" type="ORF">ACETAC_04335</name>
</gene>
<dbReference type="CDD" id="cd11646">
    <property type="entry name" value="Precorrin_3B_C17_MT"/>
    <property type="match status" value="1"/>
</dbReference>
<dbReference type="RefSeq" id="WP_284680825.1">
    <property type="nucleotide sequence ID" value="NZ_CP060096.1"/>
</dbReference>
<dbReference type="EC" id="2.1.1.131" evidence="7"/>
<evidence type="ECO:0000256" key="5">
    <source>
        <dbReference type="ARBA" id="ARBA00022691"/>
    </source>
</evidence>
<dbReference type="AlphaFoldDB" id="A0A975AX36"/>
<dbReference type="GO" id="GO:0032259">
    <property type="term" value="P:methylation"/>
    <property type="evidence" value="ECO:0007669"/>
    <property type="project" value="UniProtKB-KW"/>
</dbReference>
<sequence>MGWIKVVGIGPGNLKDMTIRAREALQECDIVIGYITYIKLVKPLIEGKEILSSGMRKEILRCQDALKPALEGKKVCIISSGDAGIYGMAGLMYEVAAKVGVNVDIEVIPGVSAFSSAASILGAPIMHDFAVISLSDHLTPLNLIEERIEYASKGDFVIALYNPKSKERPDNIIKAQKIMIKYKKGETPVGIVKDASREKQSVVITTLNDMLNHDIDMTTVIIIGNEKTYVEKDRMITPRGYIL</sequence>
<evidence type="ECO:0000313" key="7">
    <source>
        <dbReference type="EMBL" id="QSZ28087.1"/>
    </source>
</evidence>
<dbReference type="EMBL" id="CP060096">
    <property type="protein sequence ID" value="QSZ28087.1"/>
    <property type="molecule type" value="Genomic_DNA"/>
</dbReference>
<proteinExistence type="predicted"/>
<dbReference type="Proteomes" id="UP000671913">
    <property type="component" value="Chromosome"/>
</dbReference>
<evidence type="ECO:0000256" key="4">
    <source>
        <dbReference type="ARBA" id="ARBA00022679"/>
    </source>
</evidence>
<dbReference type="NCBIfam" id="TIGR01466">
    <property type="entry name" value="cobJ_cbiH"/>
    <property type="match status" value="1"/>
</dbReference>
<dbReference type="PANTHER" id="PTHR47036">
    <property type="entry name" value="COBALT-FACTOR III C(17)-METHYLTRANSFERASE-RELATED"/>
    <property type="match status" value="1"/>
</dbReference>
<dbReference type="InterPro" id="IPR006363">
    <property type="entry name" value="Cbl_synth_CobJ/CibH_dom"/>
</dbReference>
<name>A0A975AX36_9THEO</name>
<dbReference type="InterPro" id="IPR014777">
    <property type="entry name" value="4pyrrole_Mease_sub1"/>
</dbReference>
<dbReference type="GO" id="GO:0030789">
    <property type="term" value="F:precorrin-3B C17-methyltransferase activity"/>
    <property type="evidence" value="ECO:0007669"/>
    <property type="project" value="UniProtKB-EC"/>
</dbReference>
<organism evidence="7 8">
    <name type="scientific">Aceticella autotrophica</name>
    <dbReference type="NCBI Taxonomy" id="2755338"/>
    <lineage>
        <taxon>Bacteria</taxon>
        <taxon>Bacillati</taxon>
        <taxon>Bacillota</taxon>
        <taxon>Clostridia</taxon>
        <taxon>Thermoanaerobacterales</taxon>
        <taxon>Thermoanaerobacteraceae</taxon>
        <taxon>Aceticella</taxon>
    </lineage>
</organism>
<accession>A0A975AX36</accession>
<keyword evidence="8" id="KW-1185">Reference proteome</keyword>
<protein>
    <submittedName>
        <fullName evidence="7">Precorrin-3B C(17)-methyltransferase</fullName>
        <ecNumber evidence="7">2.1.1.131</ecNumber>
    </submittedName>
</protein>
<comment type="pathway">
    <text evidence="1">Cofactor biosynthesis; adenosylcobalamin biosynthesis.</text>
</comment>
<keyword evidence="4 7" id="KW-0808">Transferase</keyword>
<keyword evidence="3 7" id="KW-0489">Methyltransferase</keyword>
<dbReference type="Pfam" id="PF00590">
    <property type="entry name" value="TP_methylase"/>
    <property type="match status" value="1"/>
</dbReference>
<evidence type="ECO:0000313" key="8">
    <source>
        <dbReference type="Proteomes" id="UP000671913"/>
    </source>
</evidence>
<dbReference type="SUPFAM" id="SSF53790">
    <property type="entry name" value="Tetrapyrrole methylase"/>
    <property type="match status" value="1"/>
</dbReference>
<dbReference type="InterPro" id="IPR051810">
    <property type="entry name" value="Precorrin_MeTrfase"/>
</dbReference>